<evidence type="ECO:0000256" key="1">
    <source>
        <dbReference type="ARBA" id="ARBA00022737"/>
    </source>
</evidence>
<evidence type="ECO:0000313" key="4">
    <source>
        <dbReference type="Proteomes" id="UP000261540"/>
    </source>
</evidence>
<reference evidence="3" key="1">
    <citation type="submission" date="2025-08" db="UniProtKB">
        <authorList>
            <consortium name="Ensembl"/>
        </authorList>
    </citation>
    <scope>IDENTIFICATION</scope>
</reference>
<dbReference type="AlphaFoldDB" id="A0A3B3RWZ1"/>
<dbReference type="PANTHER" id="PTHR22870:SF155">
    <property type="entry name" value="E3 UBIQUITIN-PROTEIN LIGASE HERC1-RELATED"/>
    <property type="match status" value="1"/>
</dbReference>
<dbReference type="SUPFAM" id="SSF50985">
    <property type="entry name" value="RCC1/BLIP-II"/>
    <property type="match status" value="1"/>
</dbReference>
<dbReference type="InterPro" id="IPR009091">
    <property type="entry name" value="RCC1/BLIP-II"/>
</dbReference>
<name>A0A3B3RWZ1_9TELE</name>
<dbReference type="InterPro" id="IPR000408">
    <property type="entry name" value="Reg_chr_condens"/>
</dbReference>
<reference evidence="3" key="2">
    <citation type="submission" date="2025-09" db="UniProtKB">
        <authorList>
            <consortium name="Ensembl"/>
        </authorList>
    </citation>
    <scope>IDENTIFICATION</scope>
</reference>
<feature type="repeat" description="RCC1" evidence="2">
    <location>
        <begin position="172"/>
        <end position="262"/>
    </location>
</feature>
<dbReference type="PROSITE" id="PS50012">
    <property type="entry name" value="RCC1_3"/>
    <property type="match status" value="4"/>
</dbReference>
<dbReference type="PANTHER" id="PTHR22870">
    <property type="entry name" value="REGULATOR OF CHROMOSOME CONDENSATION"/>
    <property type="match status" value="1"/>
</dbReference>
<dbReference type="Ensembl" id="ENSPKIT00000003640.1">
    <property type="protein sequence ID" value="ENSPKIP00000022967.1"/>
    <property type="gene ID" value="ENSPKIG00000006767.1"/>
</dbReference>
<organism evidence="3 4">
    <name type="scientific">Paramormyrops kingsleyae</name>
    <dbReference type="NCBI Taxonomy" id="1676925"/>
    <lineage>
        <taxon>Eukaryota</taxon>
        <taxon>Metazoa</taxon>
        <taxon>Chordata</taxon>
        <taxon>Craniata</taxon>
        <taxon>Vertebrata</taxon>
        <taxon>Euteleostomi</taxon>
        <taxon>Actinopterygii</taxon>
        <taxon>Neopterygii</taxon>
        <taxon>Teleostei</taxon>
        <taxon>Osteoglossocephala</taxon>
        <taxon>Osteoglossomorpha</taxon>
        <taxon>Osteoglossiformes</taxon>
        <taxon>Mormyridae</taxon>
        <taxon>Paramormyrops</taxon>
    </lineage>
</organism>
<keyword evidence="1" id="KW-0677">Repeat</keyword>
<evidence type="ECO:0000256" key="2">
    <source>
        <dbReference type="PROSITE-ProRule" id="PRU00235"/>
    </source>
</evidence>
<dbReference type="Proteomes" id="UP000261540">
    <property type="component" value="Unplaced"/>
</dbReference>
<dbReference type="PRINTS" id="PR00633">
    <property type="entry name" value="RCCNDNSATION"/>
</dbReference>
<dbReference type="Pfam" id="PF00415">
    <property type="entry name" value="RCC1"/>
    <property type="match status" value="2"/>
</dbReference>
<sequence length="307" mass="33588">HYFLWGQFDQNSNFLGFDLSSERINGDYGRLGQRSTSNKMLPERVMALETCSVGQVSCGVNHTLVLSSDGMTIWAFGDGDYGKLGTGPCTMKCMKKVACGTQFSVALAMDGRVYTFGQVSHGACSLSERLIGLPDSLLKNHNRPQVVPALEGVFVEDIAVGSEHVLALSSTGDVYAWGCNCEGQVGENPIINGQLQVTYHWCSTSYLTKVKQIRSIFCNLLFQLGLGHSNPVKEPMLVTALQGRNIRQISAGRCHNAAWTTPSPTSKTPGACTAQNKQAKRTYRKHSNTFKFIFVKRGTQQISTCKT</sequence>
<keyword evidence="4" id="KW-1185">Reference proteome</keyword>
<evidence type="ECO:0000313" key="3">
    <source>
        <dbReference type="Ensembl" id="ENSPKIP00000022967.1"/>
    </source>
</evidence>
<dbReference type="STRING" id="1676925.ENSPKIP00000022967"/>
<dbReference type="Pfam" id="PF13540">
    <property type="entry name" value="RCC1_2"/>
    <property type="match status" value="2"/>
</dbReference>
<protein>
    <submittedName>
        <fullName evidence="3">Uncharacterized protein</fullName>
    </submittedName>
</protein>
<dbReference type="GeneTree" id="ENSGT00940000166813"/>
<feature type="repeat" description="RCC1" evidence="2">
    <location>
        <begin position="1"/>
        <end position="69"/>
    </location>
</feature>
<feature type="repeat" description="RCC1" evidence="2">
    <location>
        <begin position="71"/>
        <end position="110"/>
    </location>
</feature>
<accession>A0A3B3RWZ1</accession>
<dbReference type="InterPro" id="IPR051210">
    <property type="entry name" value="Ub_ligase/GEF_domain"/>
</dbReference>
<feature type="repeat" description="RCC1" evidence="2">
    <location>
        <begin position="111"/>
        <end position="171"/>
    </location>
</feature>
<proteinExistence type="predicted"/>
<dbReference type="Gene3D" id="2.130.10.30">
    <property type="entry name" value="Regulator of chromosome condensation 1/beta-lactamase-inhibitor protein II"/>
    <property type="match status" value="2"/>
</dbReference>
<dbReference type="PROSITE" id="PS00626">
    <property type="entry name" value="RCC1_2"/>
    <property type="match status" value="1"/>
</dbReference>